<evidence type="ECO:0000313" key="3">
    <source>
        <dbReference type="Proteomes" id="UP000281553"/>
    </source>
</evidence>
<gene>
    <name evidence="2" type="ORF">DILT_LOCUS16326</name>
</gene>
<accession>A0A3P7N2I8</accession>
<name>A0A3P7N2I8_DIBLA</name>
<proteinExistence type="predicted"/>
<dbReference type="Proteomes" id="UP000281553">
    <property type="component" value="Unassembled WGS sequence"/>
</dbReference>
<reference evidence="2 3" key="1">
    <citation type="submission" date="2018-11" db="EMBL/GenBank/DDBJ databases">
        <authorList>
            <consortium name="Pathogen Informatics"/>
        </authorList>
    </citation>
    <scope>NUCLEOTIDE SEQUENCE [LARGE SCALE GENOMIC DNA]</scope>
</reference>
<keyword evidence="3" id="KW-1185">Reference proteome</keyword>
<sequence length="193" mass="21715">MTKELSLPQVNDCLALHLGVLHSLTLPLPKLPTFLFKTLAKFLQQLTGTRGLSRSGKQSTFRDTEQLPDNLLISPPNSLLASTLFGSTSSIGSIPEPQTHLFRFVSDYRLVEEFEWLREGILSLSLSLSLCQLYPVFITFSGNAKSFRMYLFWHVLLFCVLLLDALALVTTFYRRGLFQTPLLDYTPGLTLAV</sequence>
<keyword evidence="1" id="KW-0472">Membrane</keyword>
<keyword evidence="1" id="KW-1133">Transmembrane helix</keyword>
<organism evidence="2 3">
    <name type="scientific">Dibothriocephalus latus</name>
    <name type="common">Fish tapeworm</name>
    <name type="synonym">Diphyllobothrium latum</name>
    <dbReference type="NCBI Taxonomy" id="60516"/>
    <lineage>
        <taxon>Eukaryota</taxon>
        <taxon>Metazoa</taxon>
        <taxon>Spiralia</taxon>
        <taxon>Lophotrochozoa</taxon>
        <taxon>Platyhelminthes</taxon>
        <taxon>Cestoda</taxon>
        <taxon>Eucestoda</taxon>
        <taxon>Diphyllobothriidea</taxon>
        <taxon>Diphyllobothriidae</taxon>
        <taxon>Dibothriocephalus</taxon>
    </lineage>
</organism>
<dbReference type="OrthoDB" id="3649325at2759"/>
<dbReference type="AlphaFoldDB" id="A0A3P7N2I8"/>
<keyword evidence="1" id="KW-0812">Transmembrane</keyword>
<evidence type="ECO:0000313" key="2">
    <source>
        <dbReference type="EMBL" id="VDN33770.1"/>
    </source>
</evidence>
<feature type="transmembrane region" description="Helical" evidence="1">
    <location>
        <begin position="150"/>
        <end position="173"/>
    </location>
</feature>
<dbReference type="EMBL" id="UYRU01084244">
    <property type="protein sequence ID" value="VDN33770.1"/>
    <property type="molecule type" value="Genomic_DNA"/>
</dbReference>
<evidence type="ECO:0000256" key="1">
    <source>
        <dbReference type="SAM" id="Phobius"/>
    </source>
</evidence>
<protein>
    <submittedName>
        <fullName evidence="2">Uncharacterized protein</fullName>
    </submittedName>
</protein>